<keyword evidence="1" id="KW-0472">Membrane</keyword>
<keyword evidence="1" id="KW-1133">Transmembrane helix</keyword>
<reference evidence="2 3" key="1">
    <citation type="submission" date="2024-01" db="EMBL/GenBank/DDBJ databases">
        <title>Pedobacter sp. nov., isolated from fresh soil.</title>
        <authorList>
            <person name="Le N.T.T."/>
        </authorList>
    </citation>
    <scope>NUCLEOTIDE SEQUENCE [LARGE SCALE GENOMIC DNA]</scope>
    <source>
        <strain evidence="2 3">KR3-3</strain>
    </source>
</reference>
<feature type="transmembrane region" description="Helical" evidence="1">
    <location>
        <begin position="413"/>
        <end position="433"/>
    </location>
</feature>
<protein>
    <submittedName>
        <fullName evidence="2">Uncharacterized protein</fullName>
    </submittedName>
</protein>
<dbReference type="Proteomes" id="UP001336835">
    <property type="component" value="Unassembled WGS sequence"/>
</dbReference>
<proteinExistence type="predicted"/>
<gene>
    <name evidence="2" type="ORF">VRU48_12700</name>
</gene>
<name>A0ABU7I928_9SPHI</name>
<keyword evidence="1" id="KW-0812">Transmembrane</keyword>
<comment type="caution">
    <text evidence="2">The sequence shown here is derived from an EMBL/GenBank/DDBJ whole genome shotgun (WGS) entry which is preliminary data.</text>
</comment>
<organism evidence="2 3">
    <name type="scientific">Pedobacter albus</name>
    <dbReference type="NCBI Taxonomy" id="3113905"/>
    <lineage>
        <taxon>Bacteria</taxon>
        <taxon>Pseudomonadati</taxon>
        <taxon>Bacteroidota</taxon>
        <taxon>Sphingobacteriia</taxon>
        <taxon>Sphingobacteriales</taxon>
        <taxon>Sphingobacteriaceae</taxon>
        <taxon>Pedobacter</taxon>
    </lineage>
</organism>
<feature type="transmembrane region" description="Helical" evidence="1">
    <location>
        <begin position="160"/>
        <end position="183"/>
    </location>
</feature>
<keyword evidence="3" id="KW-1185">Reference proteome</keyword>
<evidence type="ECO:0000256" key="1">
    <source>
        <dbReference type="SAM" id="Phobius"/>
    </source>
</evidence>
<feature type="transmembrane region" description="Helical" evidence="1">
    <location>
        <begin position="44"/>
        <end position="62"/>
    </location>
</feature>
<evidence type="ECO:0000313" key="3">
    <source>
        <dbReference type="Proteomes" id="UP001336835"/>
    </source>
</evidence>
<feature type="transmembrane region" description="Helical" evidence="1">
    <location>
        <begin position="17"/>
        <end position="37"/>
    </location>
</feature>
<feature type="transmembrane region" description="Helical" evidence="1">
    <location>
        <begin position="195"/>
        <end position="211"/>
    </location>
</feature>
<feature type="transmembrane region" description="Helical" evidence="1">
    <location>
        <begin position="223"/>
        <end position="244"/>
    </location>
</feature>
<accession>A0ABU7I928</accession>
<dbReference type="EMBL" id="JAZDQT010000002">
    <property type="protein sequence ID" value="MEE1945972.1"/>
    <property type="molecule type" value="Genomic_DNA"/>
</dbReference>
<dbReference type="RefSeq" id="WP_330108290.1">
    <property type="nucleotide sequence ID" value="NZ_JAZDQT010000002.1"/>
</dbReference>
<sequence>MVKDIGTKTVKSRLKSWHLAIITCLLLIIFGLAAVVLSLDKMTALLLLVALIASYFIATFITRADTTLSISNGFLHIHQHCKPLNITREFEMPLSNIRGFAINEVTRGSRALFIYLNDFDYHKFPLLNFDEEMGLASFLRKLLKEIHSSSNPLFPTFGSAYVFALKRTGIFLLLYLAIALPIFKYAIDHDFSDSDLFFGTIALSLPIWWFIVRQPVKRHYFRFGAFFWFSNFVIYLSVLILIPIKNDAINYFSKPAHLAQPSQLFAKAPSLLYTFDKVSFGPDSVLISDYNEGSNKGLSVPVRHHFVTPLGNGEPIKGNGVYDLWLVQEYKQDIEKSNPEDVQQTQIHEFHQETEKQFIATFSEKPTFYEAGFDNRNIYRLISSSLNYSRRSVILEPHWETLAAYRKELLKDILLAIAGIIGANLLGCLFIAINR</sequence>
<evidence type="ECO:0000313" key="2">
    <source>
        <dbReference type="EMBL" id="MEE1945972.1"/>
    </source>
</evidence>